<feature type="transmembrane region" description="Helical" evidence="6">
    <location>
        <begin position="106"/>
        <end position="125"/>
    </location>
</feature>
<evidence type="ECO:0000256" key="3">
    <source>
        <dbReference type="ARBA" id="ARBA00022692"/>
    </source>
</evidence>
<dbReference type="Pfam" id="PF01810">
    <property type="entry name" value="LysE"/>
    <property type="match status" value="1"/>
</dbReference>
<evidence type="ECO:0000256" key="6">
    <source>
        <dbReference type="SAM" id="Phobius"/>
    </source>
</evidence>
<dbReference type="GO" id="GO:0015171">
    <property type="term" value="F:amino acid transmembrane transporter activity"/>
    <property type="evidence" value="ECO:0007669"/>
    <property type="project" value="TreeGrafter"/>
</dbReference>
<organism evidence="7 8">
    <name type="scientific">Allorhizobium terrae</name>
    <dbReference type="NCBI Taxonomy" id="1848972"/>
    <lineage>
        <taxon>Bacteria</taxon>
        <taxon>Pseudomonadati</taxon>
        <taxon>Pseudomonadota</taxon>
        <taxon>Alphaproteobacteria</taxon>
        <taxon>Hyphomicrobiales</taxon>
        <taxon>Rhizobiaceae</taxon>
        <taxon>Rhizobium/Agrobacterium group</taxon>
        <taxon>Allorhizobium</taxon>
    </lineage>
</organism>
<dbReference type="PANTHER" id="PTHR30086:SF20">
    <property type="entry name" value="ARGININE EXPORTER PROTEIN ARGO-RELATED"/>
    <property type="match status" value="1"/>
</dbReference>
<evidence type="ECO:0000313" key="7">
    <source>
        <dbReference type="EMBL" id="THF53847.1"/>
    </source>
</evidence>
<dbReference type="AlphaFoldDB" id="A0A4V3W953"/>
<dbReference type="GO" id="GO:0005886">
    <property type="term" value="C:plasma membrane"/>
    <property type="evidence" value="ECO:0007669"/>
    <property type="project" value="UniProtKB-SubCell"/>
</dbReference>
<feature type="transmembrane region" description="Helical" evidence="6">
    <location>
        <begin position="145"/>
        <end position="166"/>
    </location>
</feature>
<reference evidence="7 8" key="1">
    <citation type="submission" date="2019-04" db="EMBL/GenBank/DDBJ databases">
        <title>Rhizobium terrae sp. nov., isolated from a paddy soil.</title>
        <authorList>
            <person name="Lin S.-Y."/>
            <person name="Hameed A."/>
            <person name="Huang H.-I."/>
            <person name="Young C.-C."/>
        </authorList>
    </citation>
    <scope>NUCLEOTIDE SEQUENCE [LARGE SCALE GENOMIC DNA]</scope>
    <source>
        <strain evidence="7 8">CC-HIH110</strain>
    </source>
</reference>
<dbReference type="RefSeq" id="WP_190234811.1">
    <property type="nucleotide sequence ID" value="NZ_SSOA01000001.1"/>
</dbReference>
<evidence type="ECO:0000313" key="8">
    <source>
        <dbReference type="Proteomes" id="UP000310754"/>
    </source>
</evidence>
<keyword evidence="3 6" id="KW-0812">Transmembrane</keyword>
<sequence length="201" mass="21493">MQNAFISGLSLGLSLILAIGAQNAFVLRQGLRKEHVLVLCLTCATADALLIALGISALAQASAIFPAFALVLRYGGAGFLLLYSLRHAYSAIYHTDSLTPAKQPKTALAKALATCLALTFLNPHVYLDTVLLIGSVSSRFPDHRLAFGLGAVTASYLFFFSLGYGARLLAPLFAKPQAWRVLDGVIALVMAWIAIKLVWMA</sequence>
<dbReference type="EMBL" id="SSOA01000001">
    <property type="protein sequence ID" value="THF53847.1"/>
    <property type="molecule type" value="Genomic_DNA"/>
</dbReference>
<proteinExistence type="predicted"/>
<gene>
    <name evidence="7" type="ORF">E6C51_01665</name>
</gene>
<evidence type="ECO:0000256" key="5">
    <source>
        <dbReference type="ARBA" id="ARBA00023136"/>
    </source>
</evidence>
<dbReference type="InterPro" id="IPR001123">
    <property type="entry name" value="LeuE-type"/>
</dbReference>
<protein>
    <submittedName>
        <fullName evidence="7">Amino acid transporter</fullName>
    </submittedName>
</protein>
<keyword evidence="2" id="KW-1003">Cell membrane</keyword>
<keyword evidence="5 6" id="KW-0472">Membrane</keyword>
<evidence type="ECO:0000256" key="2">
    <source>
        <dbReference type="ARBA" id="ARBA00022475"/>
    </source>
</evidence>
<feature type="transmembrane region" description="Helical" evidence="6">
    <location>
        <begin position="178"/>
        <end position="199"/>
    </location>
</feature>
<name>A0A4V3W953_9HYPH</name>
<keyword evidence="8" id="KW-1185">Reference proteome</keyword>
<comment type="subcellular location">
    <subcellularLocation>
        <location evidence="1">Cell membrane</location>
        <topology evidence="1">Multi-pass membrane protein</topology>
    </subcellularLocation>
</comment>
<feature type="transmembrane region" description="Helical" evidence="6">
    <location>
        <begin position="6"/>
        <end position="27"/>
    </location>
</feature>
<evidence type="ECO:0000256" key="4">
    <source>
        <dbReference type="ARBA" id="ARBA00022989"/>
    </source>
</evidence>
<dbReference type="PANTHER" id="PTHR30086">
    <property type="entry name" value="ARGININE EXPORTER PROTEIN ARGO"/>
    <property type="match status" value="1"/>
</dbReference>
<evidence type="ECO:0000256" key="1">
    <source>
        <dbReference type="ARBA" id="ARBA00004651"/>
    </source>
</evidence>
<comment type="caution">
    <text evidence="7">The sequence shown here is derived from an EMBL/GenBank/DDBJ whole genome shotgun (WGS) entry which is preliminary data.</text>
</comment>
<feature type="transmembrane region" description="Helical" evidence="6">
    <location>
        <begin position="36"/>
        <end position="58"/>
    </location>
</feature>
<dbReference type="Proteomes" id="UP000310754">
    <property type="component" value="Unassembled WGS sequence"/>
</dbReference>
<keyword evidence="4 6" id="KW-1133">Transmembrane helix</keyword>
<feature type="transmembrane region" description="Helical" evidence="6">
    <location>
        <begin position="64"/>
        <end position="85"/>
    </location>
</feature>
<accession>A0A4V3W953</accession>